<accession>A0ABZ0GWE3</accession>
<feature type="chain" id="PRO_5045780807" description="Conjugal transfer protein" evidence="1">
    <location>
        <begin position="18"/>
        <end position="45"/>
    </location>
</feature>
<sequence>MKRLIALILLCALYGCAQSPHPQAFSGHGIPVNTPQIMAELNNHE</sequence>
<evidence type="ECO:0000313" key="3">
    <source>
        <dbReference type="Proteomes" id="UP001302613"/>
    </source>
</evidence>
<feature type="signal peptide" evidence="1">
    <location>
        <begin position="1"/>
        <end position="17"/>
    </location>
</feature>
<evidence type="ECO:0000313" key="2">
    <source>
        <dbReference type="EMBL" id="WOH41961.1"/>
    </source>
</evidence>
<dbReference type="PROSITE" id="PS51257">
    <property type="entry name" value="PROKAR_LIPOPROTEIN"/>
    <property type="match status" value="1"/>
</dbReference>
<evidence type="ECO:0008006" key="4">
    <source>
        <dbReference type="Google" id="ProtNLM"/>
    </source>
</evidence>
<reference evidence="2 3" key="1">
    <citation type="submission" date="2023-10" db="EMBL/GenBank/DDBJ databases">
        <title>SFO-1, KPC-2, NDM-1 were first reported in Portuguese citrobacter collected clinically.</title>
        <authorList>
            <person name="Guo K."/>
        </authorList>
    </citation>
    <scope>NUCLEOTIDE SEQUENCE [LARGE SCALE GENOMIC DNA]</scope>
    <source>
        <strain evidence="2 3">L2724hy</strain>
    </source>
</reference>
<protein>
    <recommendedName>
        <fullName evidence="4">Conjugal transfer protein</fullName>
    </recommendedName>
</protein>
<gene>
    <name evidence="2" type="ORF">RY846_15115</name>
</gene>
<dbReference type="EMBL" id="CP136601">
    <property type="protein sequence ID" value="WOH41961.1"/>
    <property type="molecule type" value="Genomic_DNA"/>
</dbReference>
<keyword evidence="3" id="KW-1185">Reference proteome</keyword>
<dbReference type="Proteomes" id="UP001302613">
    <property type="component" value="Chromosome"/>
</dbReference>
<evidence type="ECO:0000256" key="1">
    <source>
        <dbReference type="SAM" id="SignalP"/>
    </source>
</evidence>
<proteinExistence type="predicted"/>
<dbReference type="RefSeq" id="WP_048216038.1">
    <property type="nucleotide sequence ID" value="NZ_CP136601.1"/>
</dbReference>
<keyword evidence="1" id="KW-0732">Signal</keyword>
<name>A0ABZ0GWE3_9ENTR</name>
<organism evidence="2 3">
    <name type="scientific">Citrobacter portucalensis</name>
    <dbReference type="NCBI Taxonomy" id="1639133"/>
    <lineage>
        <taxon>Bacteria</taxon>
        <taxon>Pseudomonadati</taxon>
        <taxon>Pseudomonadota</taxon>
        <taxon>Gammaproteobacteria</taxon>
        <taxon>Enterobacterales</taxon>
        <taxon>Enterobacteriaceae</taxon>
        <taxon>Citrobacter</taxon>
        <taxon>Citrobacter freundii complex</taxon>
    </lineage>
</organism>